<protein>
    <recommendedName>
        <fullName evidence="3">Vacuolar protein sorting-associated protein 13 VPS13 adaptor binding domain-containing protein</fullName>
    </recommendedName>
</protein>
<evidence type="ECO:0008006" key="3">
    <source>
        <dbReference type="Google" id="ProtNLM"/>
    </source>
</evidence>
<reference evidence="1 2" key="1">
    <citation type="submission" date="2024-09" db="EMBL/GenBank/DDBJ databases">
        <title>Genome sequencing and assembly of Phytophthora oleae, isolate VK10A, causative agent of rot of olive drupes.</title>
        <authorList>
            <person name="Conti Taguali S."/>
            <person name="Riolo M."/>
            <person name="La Spada F."/>
            <person name="Cacciola S.O."/>
            <person name="Dionisio G."/>
        </authorList>
    </citation>
    <scope>NUCLEOTIDE SEQUENCE [LARGE SCALE GENOMIC DNA]</scope>
    <source>
        <strain evidence="1 2">VK10A</strain>
    </source>
</reference>
<sequence>MVEEAYRQEMARRMVDADLKSVLDRTTRLRLELGSELITCAMVEQASAPAPSPALVVVMEAVIVLLTPEKAYEGPSQSDFATSSVSWRLSRRLLAQPAHLRAKLQQVDVTRIPTSNLRALERYLRHSLWPDAVISRSQTASTRLLYALAAWVEAAVGTAQLITAEGTGLLAPEITRFGPVPGLFERVVVFDNCPTDSEQEGEGEDSAVVQLIEAVLADVRVYRTAHLLVRSRVNTSSESLKKKQMATDGEERCMVTLFHECRRIFASVYRPSSGQSWMTMFSEDDIDHLLTPSGRQDKLPPKSHAEMYARLARLCLLQRRKVASHPESVEAPNPYELVLRPPSIRLYRHVLQLGGFLTTVTIAELSRGHVQIDAFVHSSSQTSVQGVALTLAVELESVLGRLSAAQARREFIPAPRLPSIMLDRLHLYCVTRTQVRVPEFLKAESSLRLSVRKGESSPGRVLLRRAVRVSGGREAGERWVFTLVERHDDGEFQAAFYSPSSSTCQSIRLSSSAARELLHLSRHSTPSQLEQVLVRSFCREKPVQKGNDVEDSDSEGQEPQEADMIACYRLRRHIIARFPCSFRVLEDPHQLVTKKKVVRVYVHVELCDQESEDKGEVSNPRTDAIRYRMWLPGSCLEQSLVLQPSEVEASLPEGLPWQHSSLKERGASSRDVVRRYFHWDPNGGAGENGCVVAHLPVGSFWATETTPVSEQQPEVVGQLKHQKHTSADTEVSVVSCTRLLDDRDTESADEDEVEDHKKIYSYDTEELVHRGSYRANGLYVVVRVTMRAEVLRDLQPALASPTDRVRERDSFVIDFHVYHPASSSSATVGIRGHRDLREVVGPDQPSLISSTSLDSLMRHIILRRLGVQVDRANGLEATFLRDRLYAKQKATPVTKTFERDSAANAAKLIDEARRQGKPGERGTKVLTTTKILPGCGRTLLTVFDMATNRRLVMLRVDAYVCATSARLSLLLEGSDLVHVVGDEDKELLLSVTYSDLNAAEIVEVQNQTSRKLALLVLEHLRVDQRSDGRGARLVLSDYSTFQGDSANVEAKNTRLFKTVRVVGRDQIVLSGYLDQDGSTNSLSLRLELYEPAGSSRCRMNISQFALSAMLGLPELPELDQIVKAADRGNLTTHICSLLHIEKLSAISDGAMDNPPTFAMTLNFDEKRAMECVKQHMSCDSGAVPQCAWTGLTTSTEDSLLSVHLQLLHSVSANATRRWLMCSAYAPADLLVNTRTFEWVEIPADLLTLLDQEVSDYTPFFTKVCERLRLHVQYDEGTYEETSTSESQARSIIIYFG</sequence>
<evidence type="ECO:0000313" key="1">
    <source>
        <dbReference type="EMBL" id="KAL3671176.1"/>
    </source>
</evidence>
<evidence type="ECO:0000313" key="2">
    <source>
        <dbReference type="Proteomes" id="UP001632037"/>
    </source>
</evidence>
<proteinExistence type="predicted"/>
<dbReference type="EMBL" id="JBIMZQ010000006">
    <property type="protein sequence ID" value="KAL3671176.1"/>
    <property type="molecule type" value="Genomic_DNA"/>
</dbReference>
<dbReference type="Gene3D" id="1.20.920.60">
    <property type="match status" value="1"/>
</dbReference>
<name>A0ABD3FXY5_9STRA</name>
<organism evidence="1 2">
    <name type="scientific">Phytophthora oleae</name>
    <dbReference type="NCBI Taxonomy" id="2107226"/>
    <lineage>
        <taxon>Eukaryota</taxon>
        <taxon>Sar</taxon>
        <taxon>Stramenopiles</taxon>
        <taxon>Oomycota</taxon>
        <taxon>Peronosporomycetes</taxon>
        <taxon>Peronosporales</taxon>
        <taxon>Peronosporaceae</taxon>
        <taxon>Phytophthora</taxon>
    </lineage>
</organism>
<dbReference type="Proteomes" id="UP001632037">
    <property type="component" value="Unassembled WGS sequence"/>
</dbReference>
<accession>A0ABD3FXY5</accession>
<keyword evidence="2" id="KW-1185">Reference proteome</keyword>
<gene>
    <name evidence="1" type="ORF">V7S43_004357</name>
</gene>
<comment type="caution">
    <text evidence="1">The sequence shown here is derived from an EMBL/GenBank/DDBJ whole genome shotgun (WGS) entry which is preliminary data.</text>
</comment>